<sequence>MAKFIINGGRPIGGTFHPRGNKNAVLPMLASCVLTDQPVMLRNVPLIQDVRVMLELLESIGVEVALDGHSVTLCAKSLKTTELAPDLCARVRTSILLAGPLTARHGGATIYPPGGDVIGRRRLDTHFYGMRSLGAEISTDQAYRFKAGPLNAWKMVFDEASVTATENIMMAATLAQGTSTIYNAACEPHVQDLARLLNEMGADISGMGTNNLTIRGVENLHGAEYTVQPDYIEVGSYIAASVVTGGQLTIPDAGDPLTLQVMQRTFSKLGVEWSRNGRTLVVPQQAERRLRPDEGSATPKIEDGIWPAFPSDLMSVSIVLATQTRGTALFFEKMFESRMYFVDHLMGMGANIIQCDPHRVVVIGPTQLRGGMLTSPDIRAGMAMLIAACCAEGESVIKNAQVIDRGYEAIEDRLAALGADIVRID</sequence>
<evidence type="ECO:0000259" key="13">
    <source>
        <dbReference type="Pfam" id="PF00275"/>
    </source>
</evidence>
<dbReference type="InterPro" id="IPR036968">
    <property type="entry name" value="Enolpyruvate_Tfrase_sf"/>
</dbReference>
<keyword evidence="15" id="KW-1185">Reference proteome</keyword>
<keyword evidence="7 12" id="KW-0573">Peptidoglycan synthesis</keyword>
<evidence type="ECO:0000256" key="6">
    <source>
        <dbReference type="ARBA" id="ARBA00022960"/>
    </source>
</evidence>
<dbReference type="GO" id="GO:0008760">
    <property type="term" value="F:UDP-N-acetylglucosamine 1-carboxyvinyltransferase activity"/>
    <property type="evidence" value="ECO:0007669"/>
    <property type="project" value="UniProtKB-UniRule"/>
</dbReference>
<evidence type="ECO:0000256" key="9">
    <source>
        <dbReference type="ARBA" id="ARBA00023316"/>
    </source>
</evidence>
<evidence type="ECO:0000256" key="1">
    <source>
        <dbReference type="ARBA" id="ARBA00004496"/>
    </source>
</evidence>
<feature type="domain" description="Enolpyruvate transferase" evidence="13">
    <location>
        <begin position="7"/>
        <end position="414"/>
    </location>
</feature>
<dbReference type="PANTHER" id="PTHR43783">
    <property type="entry name" value="UDP-N-ACETYLGLUCOSAMINE 1-CARBOXYVINYLTRANSFERASE"/>
    <property type="match status" value="1"/>
</dbReference>
<dbReference type="GO" id="GO:0071555">
    <property type="term" value="P:cell wall organization"/>
    <property type="evidence" value="ECO:0007669"/>
    <property type="project" value="UniProtKB-KW"/>
</dbReference>
<dbReference type="NCBIfam" id="TIGR01072">
    <property type="entry name" value="murA"/>
    <property type="match status" value="1"/>
</dbReference>
<evidence type="ECO:0000256" key="10">
    <source>
        <dbReference type="ARBA" id="ARBA00038367"/>
    </source>
</evidence>
<dbReference type="Gene3D" id="3.65.10.10">
    <property type="entry name" value="Enolpyruvate transferase domain"/>
    <property type="match status" value="2"/>
</dbReference>
<keyword evidence="6 12" id="KW-0133">Cell shape</keyword>
<dbReference type="EC" id="2.5.1.7" evidence="12"/>
<comment type="pathway">
    <text evidence="2 12">Cell wall biogenesis; peptidoglycan biosynthesis.</text>
</comment>
<dbReference type="EMBL" id="CAAHFH010000002">
    <property type="protein sequence ID" value="VGO21548.1"/>
    <property type="molecule type" value="Genomic_DNA"/>
</dbReference>
<evidence type="ECO:0000256" key="7">
    <source>
        <dbReference type="ARBA" id="ARBA00022984"/>
    </source>
</evidence>
<evidence type="ECO:0000256" key="11">
    <source>
        <dbReference type="ARBA" id="ARBA00047527"/>
    </source>
</evidence>
<dbReference type="GO" id="GO:0005737">
    <property type="term" value="C:cytoplasm"/>
    <property type="evidence" value="ECO:0007669"/>
    <property type="project" value="UniProtKB-SubCell"/>
</dbReference>
<dbReference type="Proteomes" id="UP000346198">
    <property type="component" value="Unassembled WGS sequence"/>
</dbReference>
<dbReference type="GO" id="GO:0051301">
    <property type="term" value="P:cell division"/>
    <property type="evidence" value="ECO:0007669"/>
    <property type="project" value="UniProtKB-KW"/>
</dbReference>
<organism evidence="14 15">
    <name type="scientific">Pontiella sulfatireligans</name>
    <dbReference type="NCBI Taxonomy" id="2750658"/>
    <lineage>
        <taxon>Bacteria</taxon>
        <taxon>Pseudomonadati</taxon>
        <taxon>Kiritimatiellota</taxon>
        <taxon>Kiritimatiellia</taxon>
        <taxon>Kiritimatiellales</taxon>
        <taxon>Pontiellaceae</taxon>
        <taxon>Pontiella</taxon>
    </lineage>
</organism>
<keyword evidence="5 12" id="KW-0808">Transferase</keyword>
<protein>
    <recommendedName>
        <fullName evidence="12">UDP-N-acetylglucosamine 1-carboxyvinyltransferase</fullName>
        <ecNumber evidence="12">2.5.1.7</ecNumber>
    </recommendedName>
    <alternativeName>
        <fullName evidence="12">Enoylpyruvate transferase</fullName>
    </alternativeName>
    <alternativeName>
        <fullName evidence="12">UDP-N-acetylglucosamine enolpyruvyl transferase</fullName>
        <shortName evidence="12">EPT</shortName>
    </alternativeName>
</protein>
<proteinExistence type="inferred from homology"/>
<feature type="binding site" evidence="12">
    <location>
        <position position="312"/>
    </location>
    <ligand>
        <name>UDP-N-acetyl-alpha-D-glucosamine</name>
        <dbReference type="ChEBI" id="CHEBI:57705"/>
    </ligand>
</feature>
<dbReference type="SUPFAM" id="SSF55205">
    <property type="entry name" value="EPT/RTPC-like"/>
    <property type="match status" value="1"/>
</dbReference>
<feature type="binding site" evidence="12">
    <location>
        <begin position="22"/>
        <end position="23"/>
    </location>
    <ligand>
        <name>phosphoenolpyruvate</name>
        <dbReference type="ChEBI" id="CHEBI:58702"/>
    </ligand>
</feature>
<name>A0A6C2UN07_9BACT</name>
<comment type="catalytic activity">
    <reaction evidence="11 12">
        <text>phosphoenolpyruvate + UDP-N-acetyl-alpha-D-glucosamine = UDP-N-acetyl-3-O-(1-carboxyvinyl)-alpha-D-glucosamine + phosphate</text>
        <dbReference type="Rhea" id="RHEA:18681"/>
        <dbReference type="ChEBI" id="CHEBI:43474"/>
        <dbReference type="ChEBI" id="CHEBI:57705"/>
        <dbReference type="ChEBI" id="CHEBI:58702"/>
        <dbReference type="ChEBI" id="CHEBI:68483"/>
        <dbReference type="EC" id="2.5.1.7"/>
    </reaction>
</comment>
<dbReference type="HAMAP" id="MF_00111">
    <property type="entry name" value="MurA"/>
    <property type="match status" value="1"/>
</dbReference>
<dbReference type="GO" id="GO:0008360">
    <property type="term" value="P:regulation of cell shape"/>
    <property type="evidence" value="ECO:0007669"/>
    <property type="project" value="UniProtKB-KW"/>
</dbReference>
<evidence type="ECO:0000313" key="15">
    <source>
        <dbReference type="Proteomes" id="UP000346198"/>
    </source>
</evidence>
<feature type="binding site" evidence="12">
    <location>
        <position position="334"/>
    </location>
    <ligand>
        <name>UDP-N-acetyl-alpha-D-glucosamine</name>
        <dbReference type="ChEBI" id="CHEBI:57705"/>
    </ligand>
</feature>
<evidence type="ECO:0000313" key="14">
    <source>
        <dbReference type="EMBL" id="VGO21548.1"/>
    </source>
</evidence>
<evidence type="ECO:0000256" key="3">
    <source>
        <dbReference type="ARBA" id="ARBA00022490"/>
    </source>
</evidence>
<dbReference type="RefSeq" id="WP_136062998.1">
    <property type="nucleotide sequence ID" value="NZ_CAAHFH010000002.1"/>
</dbReference>
<dbReference type="UniPathway" id="UPA00219"/>
<dbReference type="InterPro" id="IPR005750">
    <property type="entry name" value="UDP_GlcNAc_COvinyl_MurA"/>
</dbReference>
<dbReference type="GO" id="GO:0019277">
    <property type="term" value="P:UDP-N-acetylgalactosamine biosynthetic process"/>
    <property type="evidence" value="ECO:0007669"/>
    <property type="project" value="InterPro"/>
</dbReference>
<comment type="subcellular location">
    <subcellularLocation>
        <location evidence="1 12">Cytoplasm</location>
    </subcellularLocation>
</comment>
<keyword evidence="9 12" id="KW-0961">Cell wall biogenesis/degradation</keyword>
<keyword evidence="3 12" id="KW-0963">Cytoplasm</keyword>
<evidence type="ECO:0000256" key="2">
    <source>
        <dbReference type="ARBA" id="ARBA00004752"/>
    </source>
</evidence>
<dbReference type="PANTHER" id="PTHR43783:SF1">
    <property type="entry name" value="UDP-N-ACETYLGLUCOSAMINE 1-CARBOXYVINYLTRANSFERASE"/>
    <property type="match status" value="1"/>
</dbReference>
<dbReference type="InterPro" id="IPR050068">
    <property type="entry name" value="MurA_subfamily"/>
</dbReference>
<evidence type="ECO:0000256" key="12">
    <source>
        <dbReference type="HAMAP-Rule" id="MF_00111"/>
    </source>
</evidence>
<gene>
    <name evidence="12 14" type="primary">murA</name>
    <name evidence="14" type="ORF">SCARR_03622</name>
</gene>
<dbReference type="AlphaFoldDB" id="A0A6C2UN07"/>
<dbReference type="InterPro" id="IPR001986">
    <property type="entry name" value="Enolpyruvate_Tfrase_dom"/>
</dbReference>
<keyword evidence="8 12" id="KW-0131">Cell cycle</keyword>
<evidence type="ECO:0000256" key="4">
    <source>
        <dbReference type="ARBA" id="ARBA00022618"/>
    </source>
</evidence>
<comment type="function">
    <text evidence="12">Cell wall formation. Adds enolpyruvyl to UDP-N-acetylglucosamine.</text>
</comment>
<feature type="active site" description="Proton donor" evidence="12">
    <location>
        <position position="116"/>
    </location>
</feature>
<keyword evidence="4 12" id="KW-0132">Cell division</keyword>
<feature type="binding site" evidence="12">
    <location>
        <position position="92"/>
    </location>
    <ligand>
        <name>UDP-N-acetyl-alpha-D-glucosamine</name>
        <dbReference type="ChEBI" id="CHEBI:57705"/>
    </ligand>
</feature>
<accession>A0A6C2UN07</accession>
<dbReference type="InterPro" id="IPR013792">
    <property type="entry name" value="RNA3'P_cycl/enolpyr_Trfase_a/b"/>
</dbReference>
<comment type="caution">
    <text evidence="12">Lacks conserved residue(s) required for the propagation of feature annotation.</text>
</comment>
<dbReference type="GO" id="GO:0009252">
    <property type="term" value="P:peptidoglycan biosynthetic process"/>
    <property type="evidence" value="ECO:0007669"/>
    <property type="project" value="UniProtKB-UniRule"/>
</dbReference>
<dbReference type="NCBIfam" id="NF006873">
    <property type="entry name" value="PRK09369.1"/>
    <property type="match status" value="1"/>
</dbReference>
<dbReference type="Pfam" id="PF00275">
    <property type="entry name" value="EPSP_synthase"/>
    <property type="match status" value="1"/>
</dbReference>
<evidence type="ECO:0000256" key="5">
    <source>
        <dbReference type="ARBA" id="ARBA00022679"/>
    </source>
</evidence>
<comment type="similarity">
    <text evidence="10 12">Belongs to the EPSP synthase family. MurA subfamily.</text>
</comment>
<evidence type="ECO:0000256" key="8">
    <source>
        <dbReference type="ARBA" id="ARBA00023306"/>
    </source>
</evidence>
<dbReference type="CDD" id="cd01555">
    <property type="entry name" value="UdpNAET"/>
    <property type="match status" value="1"/>
</dbReference>
<reference evidence="14 15" key="1">
    <citation type="submission" date="2019-04" db="EMBL/GenBank/DDBJ databases">
        <authorList>
            <person name="Van Vliet M D."/>
        </authorList>
    </citation>
    <scope>NUCLEOTIDE SEQUENCE [LARGE SCALE GENOMIC DNA]</scope>
    <source>
        <strain evidence="14 15">F21</strain>
    </source>
</reference>